<comment type="caution">
    <text evidence="1">The sequence shown here is derived from an EMBL/GenBank/DDBJ whole genome shotgun (WGS) entry which is preliminary data.</text>
</comment>
<dbReference type="STRING" id="1219032.GCA_001515545_00766"/>
<dbReference type="EMBL" id="PDEA01000001">
    <property type="protein sequence ID" value="PEH91149.1"/>
    <property type="molecule type" value="Genomic_DNA"/>
</dbReference>
<name>A0A2A7V0N6_COMTR</name>
<reference evidence="2" key="1">
    <citation type="submission" date="2017-09" db="EMBL/GenBank/DDBJ databases">
        <title>FDA dAtabase for Regulatory Grade micrObial Sequences (FDA-ARGOS): Supporting development and validation of Infectious Disease Dx tests.</title>
        <authorList>
            <person name="Minogue T."/>
            <person name="Wolcott M."/>
            <person name="Wasieloski L."/>
            <person name="Aguilar W."/>
            <person name="Moore D."/>
            <person name="Tallon L."/>
            <person name="Sadzewicz L."/>
            <person name="Ott S."/>
            <person name="Zhao X."/>
            <person name="Nagaraj S."/>
            <person name="Vavikolanu K."/>
            <person name="Aluvathingal J."/>
            <person name="Nadendla S."/>
            <person name="Sichtig H."/>
        </authorList>
    </citation>
    <scope>NUCLEOTIDE SEQUENCE [LARGE SCALE GENOMIC DNA]</scope>
    <source>
        <strain evidence="2">FDAARGOS_394</strain>
    </source>
</reference>
<evidence type="ECO:0000313" key="2">
    <source>
        <dbReference type="Proteomes" id="UP000220246"/>
    </source>
</evidence>
<proteinExistence type="predicted"/>
<sequence>MHVEGFDQFHKDSFDKRKVRAAFRKVGRLVASRAQLNLSLAGGAGNYPRKISGVLRDSIKMRVSRSGFMVKVMPDKIAGMDEYYPAFLHYGVKQGGRVKGTGGQRRKKGERAALVNARKAGGWRIAPRDNYIADALEDESARVRSVLSAGFAAALR</sequence>
<gene>
    <name evidence="1" type="ORF">CRM82_17040</name>
</gene>
<evidence type="ECO:0000313" key="1">
    <source>
        <dbReference type="EMBL" id="PEH91149.1"/>
    </source>
</evidence>
<keyword evidence="2" id="KW-1185">Reference proteome</keyword>
<accession>A0A2A7V0N6</accession>
<evidence type="ECO:0008006" key="3">
    <source>
        <dbReference type="Google" id="ProtNLM"/>
    </source>
</evidence>
<dbReference type="Proteomes" id="UP000220246">
    <property type="component" value="Unassembled WGS sequence"/>
</dbReference>
<dbReference type="AlphaFoldDB" id="A0A2A7V0N6"/>
<protein>
    <recommendedName>
        <fullName evidence="3">HK97 gp10 family phage protein</fullName>
    </recommendedName>
</protein>
<dbReference type="OrthoDB" id="6876814at2"/>
<organism evidence="1 2">
    <name type="scientific">Comamonas terrigena</name>
    <dbReference type="NCBI Taxonomy" id="32013"/>
    <lineage>
        <taxon>Bacteria</taxon>
        <taxon>Pseudomonadati</taxon>
        <taxon>Pseudomonadota</taxon>
        <taxon>Betaproteobacteria</taxon>
        <taxon>Burkholderiales</taxon>
        <taxon>Comamonadaceae</taxon>
        <taxon>Comamonas</taxon>
    </lineage>
</organism>